<dbReference type="Pfam" id="PF04082">
    <property type="entry name" value="Fungal_trans"/>
    <property type="match status" value="1"/>
</dbReference>
<keyword evidence="2" id="KW-0862">Zinc</keyword>
<feature type="transmembrane region" description="Helical" evidence="7">
    <location>
        <begin position="12"/>
        <end position="33"/>
    </location>
</feature>
<name>A0A9W9FH05_9EURO</name>
<gene>
    <name evidence="9" type="ORF">N7532_007059</name>
</gene>
<sequence>MRVGEMEQRKRLWWWVYVFDSMASLLHGLPSLINDVDVDNDMPMDCHLHDLDMEELSYPLPGERTAVFVFIQYVLLGEILSSTRGMNALHHYATTKWRKRRYVNLILTSACGIRISNRTAFILKLAPSRHILFLQNMHKIPGEPCYGSKC</sequence>
<dbReference type="GO" id="GO:0005634">
    <property type="term" value="C:nucleus"/>
    <property type="evidence" value="ECO:0007669"/>
    <property type="project" value="UniProtKB-SubCell"/>
</dbReference>
<evidence type="ECO:0000256" key="3">
    <source>
        <dbReference type="ARBA" id="ARBA00023015"/>
    </source>
</evidence>
<dbReference type="InterPro" id="IPR051711">
    <property type="entry name" value="Stress_Response_Reg"/>
</dbReference>
<dbReference type="CDD" id="cd12148">
    <property type="entry name" value="fungal_TF_MHR"/>
    <property type="match status" value="1"/>
</dbReference>
<comment type="subcellular location">
    <subcellularLocation>
        <location evidence="1">Nucleus</location>
    </subcellularLocation>
</comment>
<evidence type="ECO:0000313" key="10">
    <source>
        <dbReference type="Proteomes" id="UP001149074"/>
    </source>
</evidence>
<reference evidence="9" key="2">
    <citation type="journal article" date="2023" name="IMA Fungus">
        <title>Comparative genomic study of the Penicillium genus elucidates a diverse pangenome and 15 lateral gene transfer events.</title>
        <authorList>
            <person name="Petersen C."/>
            <person name="Sorensen T."/>
            <person name="Nielsen M.R."/>
            <person name="Sondergaard T.E."/>
            <person name="Sorensen J.L."/>
            <person name="Fitzpatrick D.A."/>
            <person name="Frisvad J.C."/>
            <person name="Nielsen K.L."/>
        </authorList>
    </citation>
    <scope>NUCLEOTIDE SEQUENCE</scope>
    <source>
        <strain evidence="9">IBT 30761</strain>
    </source>
</reference>
<keyword evidence="5" id="KW-0804">Transcription</keyword>
<dbReference type="PANTHER" id="PTHR47540">
    <property type="entry name" value="THIAMINE REPRESSIBLE GENES REGULATORY PROTEIN THI5"/>
    <property type="match status" value="1"/>
</dbReference>
<evidence type="ECO:0000256" key="4">
    <source>
        <dbReference type="ARBA" id="ARBA00023125"/>
    </source>
</evidence>
<dbReference type="GO" id="GO:0043565">
    <property type="term" value="F:sequence-specific DNA binding"/>
    <property type="evidence" value="ECO:0007669"/>
    <property type="project" value="TreeGrafter"/>
</dbReference>
<dbReference type="GO" id="GO:0008270">
    <property type="term" value="F:zinc ion binding"/>
    <property type="evidence" value="ECO:0007669"/>
    <property type="project" value="InterPro"/>
</dbReference>
<keyword evidence="6" id="KW-0539">Nucleus</keyword>
<keyword evidence="4" id="KW-0238">DNA-binding</keyword>
<keyword evidence="3" id="KW-0805">Transcription regulation</keyword>
<evidence type="ECO:0000256" key="6">
    <source>
        <dbReference type="ARBA" id="ARBA00023242"/>
    </source>
</evidence>
<keyword evidence="7" id="KW-0812">Transmembrane</keyword>
<dbReference type="EMBL" id="JAPQKI010000005">
    <property type="protein sequence ID" value="KAJ5100058.1"/>
    <property type="molecule type" value="Genomic_DNA"/>
</dbReference>
<dbReference type="OrthoDB" id="10001928at2759"/>
<dbReference type="AlphaFoldDB" id="A0A9W9FH05"/>
<evidence type="ECO:0000313" key="9">
    <source>
        <dbReference type="EMBL" id="KAJ5100058.1"/>
    </source>
</evidence>
<dbReference type="Proteomes" id="UP001149074">
    <property type="component" value="Unassembled WGS sequence"/>
</dbReference>
<evidence type="ECO:0000259" key="8">
    <source>
        <dbReference type="Pfam" id="PF04082"/>
    </source>
</evidence>
<comment type="caution">
    <text evidence="9">The sequence shown here is derived from an EMBL/GenBank/DDBJ whole genome shotgun (WGS) entry which is preliminary data.</text>
</comment>
<dbReference type="InterPro" id="IPR007219">
    <property type="entry name" value="XnlR_reg_dom"/>
</dbReference>
<evidence type="ECO:0000256" key="7">
    <source>
        <dbReference type="SAM" id="Phobius"/>
    </source>
</evidence>
<feature type="domain" description="Xylanolytic transcriptional activator regulatory" evidence="8">
    <location>
        <begin position="6"/>
        <end position="50"/>
    </location>
</feature>
<dbReference type="GeneID" id="81358531"/>
<organism evidence="9 10">
    <name type="scientific">Penicillium argentinense</name>
    <dbReference type="NCBI Taxonomy" id="1131581"/>
    <lineage>
        <taxon>Eukaryota</taxon>
        <taxon>Fungi</taxon>
        <taxon>Dikarya</taxon>
        <taxon>Ascomycota</taxon>
        <taxon>Pezizomycotina</taxon>
        <taxon>Eurotiomycetes</taxon>
        <taxon>Eurotiomycetidae</taxon>
        <taxon>Eurotiales</taxon>
        <taxon>Aspergillaceae</taxon>
        <taxon>Penicillium</taxon>
    </lineage>
</organism>
<protein>
    <recommendedName>
        <fullName evidence="8">Xylanolytic transcriptional activator regulatory domain-containing protein</fullName>
    </recommendedName>
</protein>
<keyword evidence="10" id="KW-1185">Reference proteome</keyword>
<reference evidence="9" key="1">
    <citation type="submission" date="2022-11" db="EMBL/GenBank/DDBJ databases">
        <authorList>
            <person name="Petersen C."/>
        </authorList>
    </citation>
    <scope>NUCLEOTIDE SEQUENCE</scope>
    <source>
        <strain evidence="9">IBT 30761</strain>
    </source>
</reference>
<dbReference type="RefSeq" id="XP_056475711.1">
    <property type="nucleotide sequence ID" value="XM_056619552.1"/>
</dbReference>
<dbReference type="GO" id="GO:0045944">
    <property type="term" value="P:positive regulation of transcription by RNA polymerase II"/>
    <property type="evidence" value="ECO:0007669"/>
    <property type="project" value="TreeGrafter"/>
</dbReference>
<evidence type="ECO:0000256" key="5">
    <source>
        <dbReference type="ARBA" id="ARBA00023163"/>
    </source>
</evidence>
<accession>A0A9W9FH05</accession>
<dbReference type="PANTHER" id="PTHR47540:SF1">
    <property type="entry name" value="ACTIVATOR OF STRESS GENES 1-RELATED"/>
    <property type="match status" value="1"/>
</dbReference>
<evidence type="ECO:0000256" key="2">
    <source>
        <dbReference type="ARBA" id="ARBA00022833"/>
    </source>
</evidence>
<proteinExistence type="predicted"/>
<feature type="transmembrane region" description="Helical" evidence="7">
    <location>
        <begin position="65"/>
        <end position="81"/>
    </location>
</feature>
<dbReference type="GO" id="GO:0006351">
    <property type="term" value="P:DNA-templated transcription"/>
    <property type="evidence" value="ECO:0007669"/>
    <property type="project" value="InterPro"/>
</dbReference>
<keyword evidence="7" id="KW-0472">Membrane</keyword>
<keyword evidence="7" id="KW-1133">Transmembrane helix</keyword>
<evidence type="ECO:0000256" key="1">
    <source>
        <dbReference type="ARBA" id="ARBA00004123"/>
    </source>
</evidence>